<dbReference type="Proteomes" id="UP001439008">
    <property type="component" value="Unassembled WGS sequence"/>
</dbReference>
<gene>
    <name evidence="1" type="ORF">MHBO_004808</name>
</gene>
<organism evidence="1 2">
    <name type="scientific">Bonamia ostreae</name>
    <dbReference type="NCBI Taxonomy" id="126728"/>
    <lineage>
        <taxon>Eukaryota</taxon>
        <taxon>Sar</taxon>
        <taxon>Rhizaria</taxon>
        <taxon>Endomyxa</taxon>
        <taxon>Ascetosporea</taxon>
        <taxon>Haplosporida</taxon>
        <taxon>Bonamia</taxon>
    </lineage>
</organism>
<dbReference type="EMBL" id="JBDODL010005362">
    <property type="protein sequence ID" value="MES1923264.1"/>
    <property type="molecule type" value="Genomic_DNA"/>
</dbReference>
<evidence type="ECO:0000313" key="2">
    <source>
        <dbReference type="Proteomes" id="UP001439008"/>
    </source>
</evidence>
<name>A0ABV2AUW7_9EUKA</name>
<proteinExistence type="predicted"/>
<feature type="non-terminal residue" evidence="1">
    <location>
        <position position="1"/>
    </location>
</feature>
<evidence type="ECO:0000313" key="1">
    <source>
        <dbReference type="EMBL" id="MES1923264.1"/>
    </source>
</evidence>
<protein>
    <submittedName>
        <fullName evidence="1">Uncharacterized protein</fullName>
    </submittedName>
</protein>
<keyword evidence="2" id="KW-1185">Reference proteome</keyword>
<reference evidence="1 2" key="1">
    <citation type="journal article" date="2024" name="BMC Biol.">
        <title>Comparative genomics of Ascetosporea gives new insight into the evolutionary basis for animal parasitism in Rhizaria.</title>
        <authorList>
            <person name="Hiltunen Thoren M."/>
            <person name="Onut-Brannstrom I."/>
            <person name="Alfjorden A."/>
            <person name="Peckova H."/>
            <person name="Swords F."/>
            <person name="Hooper C."/>
            <person name="Holzer A.S."/>
            <person name="Bass D."/>
            <person name="Burki F."/>
        </authorList>
    </citation>
    <scope>NUCLEOTIDE SEQUENCE [LARGE SCALE GENOMIC DNA]</scope>
    <source>
        <strain evidence="1">20-A016</strain>
    </source>
</reference>
<sequence>SKSFSGAIQLILFKFCQNLIATDDFNRKNKISLQAFWLSISPAASLLSRLKKKK</sequence>
<comment type="caution">
    <text evidence="1">The sequence shown here is derived from an EMBL/GenBank/DDBJ whole genome shotgun (WGS) entry which is preliminary data.</text>
</comment>
<accession>A0ABV2AUW7</accession>